<reference evidence="3" key="1">
    <citation type="journal article" date="2022" name="Cell">
        <title>Repeat-based holocentromeres influence genome architecture and karyotype evolution.</title>
        <authorList>
            <person name="Hofstatter P.G."/>
            <person name="Thangavel G."/>
            <person name="Lux T."/>
            <person name="Neumann P."/>
            <person name="Vondrak T."/>
            <person name="Novak P."/>
            <person name="Zhang M."/>
            <person name="Costa L."/>
            <person name="Castellani M."/>
            <person name="Scott A."/>
            <person name="Toegelov H."/>
            <person name="Fuchs J."/>
            <person name="Mata-Sucre Y."/>
            <person name="Dias Y."/>
            <person name="Vanzela A.L.L."/>
            <person name="Huettel B."/>
            <person name="Almeida C.C.S."/>
            <person name="Simkova H."/>
            <person name="Souza G."/>
            <person name="Pedrosa-Harand A."/>
            <person name="Macas J."/>
            <person name="Mayer K.F.X."/>
            <person name="Houben A."/>
            <person name="Marques A."/>
        </authorList>
    </citation>
    <scope>NUCLEOTIDE SEQUENCE</scope>
    <source>
        <strain evidence="3">RhyBre1mFocal</strain>
    </source>
</reference>
<keyword evidence="4" id="KW-1185">Reference proteome</keyword>
<dbReference type="Proteomes" id="UP001151287">
    <property type="component" value="Unassembled WGS sequence"/>
</dbReference>
<gene>
    <name evidence="3" type="ORF">LUZ63_016398</name>
</gene>
<dbReference type="InterPro" id="IPR050232">
    <property type="entry name" value="FBL13/AtMIF1-like"/>
</dbReference>
<dbReference type="CDD" id="cd22160">
    <property type="entry name" value="F-box_AtFBL13-like"/>
    <property type="match status" value="1"/>
</dbReference>
<sequence length="441" mass="50274">MAGVDRISALPEETKMFILSLLPITDAVRTSVLSPSWRHLWTLLPGFAADVIFVGAPDRHNTILRWTEIVGRNLSSLRGPIHHFSLRYYYRPSLPCRLQDFLDVISQKDALQTISLYCVGHRLQVQLPFFRLLRDLDLSWLDIILPSDFTGFEQLTSLKLRRVGISQQDIQLLIDGSKKLTSIDCLLCSDRINDDTEQPLSVTFNCPLLKYLCFNFCKNSAEARIISAPSLEKACVTASSLVIAPPLEKLVWVGVATLRFLAGAAQVSHLSLDLDVLKSLSRVDVPPTPQIHFHQLRCLELIGVMFYMDRRMYKVFCSLLRSMPFLERLELECDEPMGYEERLNELDPITPNEYKKKEAGYLCLDQTLRRVAISIESLGDIENLMWMIHFILLNANVLELMKIKYSNDNSKVKSSLLEKFCEVEKASSVSQVVFVDITNEI</sequence>
<dbReference type="Gene3D" id="3.80.10.10">
    <property type="entry name" value="Ribonuclease Inhibitor"/>
    <property type="match status" value="1"/>
</dbReference>
<dbReference type="PANTHER" id="PTHR31900:SF27">
    <property type="entry name" value="FBD DOMAIN-CONTAINING PROTEIN"/>
    <property type="match status" value="1"/>
</dbReference>
<evidence type="ECO:0000313" key="4">
    <source>
        <dbReference type="Proteomes" id="UP001151287"/>
    </source>
</evidence>
<evidence type="ECO:0008006" key="5">
    <source>
        <dbReference type="Google" id="ProtNLM"/>
    </source>
</evidence>
<accession>A0A9Q0C172</accession>
<dbReference type="OrthoDB" id="612216at2759"/>
<dbReference type="Pfam" id="PF24758">
    <property type="entry name" value="LRR_At5g56370"/>
    <property type="match status" value="1"/>
</dbReference>
<name>A0A9Q0C172_9POAL</name>
<dbReference type="InterPro" id="IPR055411">
    <property type="entry name" value="LRR_FXL15/At3g58940/PEG3-like"/>
</dbReference>
<dbReference type="InterPro" id="IPR053781">
    <property type="entry name" value="F-box_AtFBL13-like"/>
</dbReference>
<dbReference type="PANTHER" id="PTHR31900">
    <property type="entry name" value="F-BOX/RNI SUPERFAMILY PROTEIN-RELATED"/>
    <property type="match status" value="1"/>
</dbReference>
<dbReference type="SUPFAM" id="SSF52047">
    <property type="entry name" value="RNI-like"/>
    <property type="match status" value="1"/>
</dbReference>
<dbReference type="Pfam" id="PF00646">
    <property type="entry name" value="F-box"/>
    <property type="match status" value="1"/>
</dbReference>
<dbReference type="InterPro" id="IPR001810">
    <property type="entry name" value="F-box_dom"/>
</dbReference>
<evidence type="ECO:0000313" key="3">
    <source>
        <dbReference type="EMBL" id="KAJ1685008.1"/>
    </source>
</evidence>
<evidence type="ECO:0000259" key="2">
    <source>
        <dbReference type="Pfam" id="PF24758"/>
    </source>
</evidence>
<dbReference type="InterPro" id="IPR032675">
    <property type="entry name" value="LRR_dom_sf"/>
</dbReference>
<proteinExistence type="predicted"/>
<organism evidence="3 4">
    <name type="scientific">Rhynchospora breviuscula</name>
    <dbReference type="NCBI Taxonomy" id="2022672"/>
    <lineage>
        <taxon>Eukaryota</taxon>
        <taxon>Viridiplantae</taxon>
        <taxon>Streptophyta</taxon>
        <taxon>Embryophyta</taxon>
        <taxon>Tracheophyta</taxon>
        <taxon>Spermatophyta</taxon>
        <taxon>Magnoliopsida</taxon>
        <taxon>Liliopsida</taxon>
        <taxon>Poales</taxon>
        <taxon>Cyperaceae</taxon>
        <taxon>Cyperoideae</taxon>
        <taxon>Rhynchosporeae</taxon>
        <taxon>Rhynchospora</taxon>
    </lineage>
</organism>
<dbReference type="AlphaFoldDB" id="A0A9Q0C172"/>
<dbReference type="SUPFAM" id="SSF81383">
    <property type="entry name" value="F-box domain"/>
    <property type="match status" value="1"/>
</dbReference>
<feature type="domain" description="F-box" evidence="1">
    <location>
        <begin position="7"/>
        <end position="44"/>
    </location>
</feature>
<dbReference type="InterPro" id="IPR036047">
    <property type="entry name" value="F-box-like_dom_sf"/>
</dbReference>
<protein>
    <recommendedName>
        <fullName evidence="5">F-box domain-containing protein</fullName>
    </recommendedName>
</protein>
<dbReference type="EMBL" id="JAMQYH010000005">
    <property type="protein sequence ID" value="KAJ1685008.1"/>
    <property type="molecule type" value="Genomic_DNA"/>
</dbReference>
<evidence type="ECO:0000259" key="1">
    <source>
        <dbReference type="Pfam" id="PF00646"/>
    </source>
</evidence>
<feature type="domain" description="F-box/LRR-repeat protein 15/At3g58940/PEG3-like LRR" evidence="2">
    <location>
        <begin position="121"/>
        <end position="330"/>
    </location>
</feature>
<comment type="caution">
    <text evidence="3">The sequence shown here is derived from an EMBL/GenBank/DDBJ whole genome shotgun (WGS) entry which is preliminary data.</text>
</comment>